<sequence>MSQKLFRLLSSAIFLISVLFLAIPSAQAHRVSVFAYVEGSEIFTESYFNKKSKVHQGKIEVFNLTTGAKILTGTTDDNGVFNFPVPKEISSDHAGLKIVLRASQGHQNEWILTSEDIFPDTSSTTTAVDQISQAPALTSVATSLPNADISQLTTQIKELNAKVDTIKHLIVNQQEDGPGAKEIFAGIGYIFGIFGIAAFLTSRKKFKS</sequence>
<keyword evidence="2" id="KW-1133">Transmembrane helix</keyword>
<evidence type="ECO:0000256" key="2">
    <source>
        <dbReference type="SAM" id="Phobius"/>
    </source>
</evidence>
<keyword evidence="1" id="KW-0175">Coiled coil</keyword>
<keyword evidence="2" id="KW-0812">Transmembrane</keyword>
<dbReference type="OrthoDB" id="9795418at2"/>
<evidence type="ECO:0000313" key="3">
    <source>
        <dbReference type="EMBL" id="SME94915.1"/>
    </source>
</evidence>
<evidence type="ECO:0000313" key="4">
    <source>
        <dbReference type="Proteomes" id="UP000192906"/>
    </source>
</evidence>
<protein>
    <submittedName>
        <fullName evidence="3">Nickel transport protein</fullName>
    </submittedName>
</protein>
<reference evidence="4" key="1">
    <citation type="submission" date="2017-04" db="EMBL/GenBank/DDBJ databases">
        <authorList>
            <person name="Varghese N."/>
            <person name="Submissions S."/>
        </authorList>
    </citation>
    <scope>NUCLEOTIDE SEQUENCE [LARGE SCALE GENOMIC DNA]</scope>
    <source>
        <strain evidence="4">K3S</strain>
    </source>
</reference>
<gene>
    <name evidence="3" type="ORF">SAMN06295933_0743</name>
</gene>
<dbReference type="Proteomes" id="UP000192906">
    <property type="component" value="Unassembled WGS sequence"/>
</dbReference>
<organism evidence="3 4">
    <name type="scientific">Desulfovibrio gilichinskyi</name>
    <dbReference type="NCBI Taxonomy" id="1519643"/>
    <lineage>
        <taxon>Bacteria</taxon>
        <taxon>Pseudomonadati</taxon>
        <taxon>Thermodesulfobacteriota</taxon>
        <taxon>Desulfovibrionia</taxon>
        <taxon>Desulfovibrionales</taxon>
        <taxon>Desulfovibrionaceae</taxon>
        <taxon>Desulfovibrio</taxon>
    </lineage>
</organism>
<dbReference type="RefSeq" id="WP_085098442.1">
    <property type="nucleotide sequence ID" value="NZ_FWZU01000001.1"/>
</dbReference>
<dbReference type="AlphaFoldDB" id="A0A1X7CDT7"/>
<name>A0A1X7CDT7_9BACT</name>
<feature type="transmembrane region" description="Helical" evidence="2">
    <location>
        <begin position="183"/>
        <end position="202"/>
    </location>
</feature>
<keyword evidence="2" id="KW-0472">Membrane</keyword>
<evidence type="ECO:0000256" key="1">
    <source>
        <dbReference type="SAM" id="Coils"/>
    </source>
</evidence>
<dbReference type="STRING" id="1519643.SAMN06295933_0743"/>
<keyword evidence="4" id="KW-1185">Reference proteome</keyword>
<accession>A0A1X7CDT7</accession>
<dbReference type="EMBL" id="FWZU01000001">
    <property type="protein sequence ID" value="SME94915.1"/>
    <property type="molecule type" value="Genomic_DNA"/>
</dbReference>
<feature type="coiled-coil region" evidence="1">
    <location>
        <begin position="149"/>
        <end position="176"/>
    </location>
</feature>
<proteinExistence type="predicted"/>